<feature type="transmembrane region" description="Helical" evidence="6">
    <location>
        <begin position="6"/>
        <end position="28"/>
    </location>
</feature>
<feature type="transmembrane region" description="Helical" evidence="6">
    <location>
        <begin position="151"/>
        <end position="173"/>
    </location>
</feature>
<feature type="transmembrane region" description="Helical" evidence="6">
    <location>
        <begin position="48"/>
        <end position="66"/>
    </location>
</feature>
<accession>A0ABU2YEM0</accession>
<evidence type="ECO:0000313" key="8">
    <source>
        <dbReference type="Proteomes" id="UP001254488"/>
    </source>
</evidence>
<feature type="transmembrane region" description="Helical" evidence="6">
    <location>
        <begin position="120"/>
        <end position="145"/>
    </location>
</feature>
<dbReference type="RefSeq" id="WP_311333591.1">
    <property type="nucleotide sequence ID" value="NZ_JAVRHZ010000007.1"/>
</dbReference>
<evidence type="ECO:0000256" key="3">
    <source>
        <dbReference type="ARBA" id="ARBA00022692"/>
    </source>
</evidence>
<evidence type="ECO:0000256" key="1">
    <source>
        <dbReference type="ARBA" id="ARBA00004651"/>
    </source>
</evidence>
<comment type="caution">
    <text evidence="7">The sequence shown here is derived from an EMBL/GenBank/DDBJ whole genome shotgun (WGS) entry which is preliminary data.</text>
</comment>
<dbReference type="PANTHER" id="PTHR30250">
    <property type="entry name" value="PST FAMILY PREDICTED COLANIC ACID TRANSPORTER"/>
    <property type="match status" value="1"/>
</dbReference>
<evidence type="ECO:0000256" key="6">
    <source>
        <dbReference type="SAM" id="Phobius"/>
    </source>
</evidence>
<organism evidence="7 8">
    <name type="scientific">Patiriisocius hiemis</name>
    <dbReference type="NCBI Taxonomy" id="3075604"/>
    <lineage>
        <taxon>Bacteria</taxon>
        <taxon>Pseudomonadati</taxon>
        <taxon>Bacteroidota</taxon>
        <taxon>Flavobacteriia</taxon>
        <taxon>Flavobacteriales</taxon>
        <taxon>Flavobacteriaceae</taxon>
        <taxon>Patiriisocius</taxon>
    </lineage>
</organism>
<proteinExistence type="predicted"/>
<keyword evidence="3 6" id="KW-0812">Transmembrane</keyword>
<gene>
    <name evidence="7" type="ORF">RM538_11520</name>
</gene>
<feature type="transmembrane region" description="Helical" evidence="6">
    <location>
        <begin position="185"/>
        <end position="201"/>
    </location>
</feature>
<evidence type="ECO:0000256" key="5">
    <source>
        <dbReference type="ARBA" id="ARBA00023136"/>
    </source>
</evidence>
<evidence type="ECO:0000313" key="7">
    <source>
        <dbReference type="EMBL" id="MDT0556640.1"/>
    </source>
</evidence>
<dbReference type="InterPro" id="IPR050833">
    <property type="entry name" value="Poly_Biosynth_Transport"/>
</dbReference>
<keyword evidence="8" id="KW-1185">Reference proteome</keyword>
<keyword evidence="4 6" id="KW-1133">Transmembrane helix</keyword>
<protein>
    <recommendedName>
        <fullName evidence="9">Polysaccharide biosynthesis protein C-terminal domain-containing protein</fullName>
    </recommendedName>
</protein>
<keyword evidence="2" id="KW-1003">Cell membrane</keyword>
<dbReference type="Proteomes" id="UP001254488">
    <property type="component" value="Unassembled WGS sequence"/>
</dbReference>
<dbReference type="PANTHER" id="PTHR30250:SF11">
    <property type="entry name" value="O-ANTIGEN TRANSPORTER-RELATED"/>
    <property type="match status" value="1"/>
</dbReference>
<name>A0ABU2YEM0_9FLAO</name>
<feature type="transmembrane region" description="Helical" evidence="6">
    <location>
        <begin position="207"/>
        <end position="223"/>
    </location>
</feature>
<dbReference type="EMBL" id="JAVRHZ010000007">
    <property type="protein sequence ID" value="MDT0556640.1"/>
    <property type="molecule type" value="Genomic_DNA"/>
</dbReference>
<reference evidence="7 8" key="1">
    <citation type="submission" date="2023-09" db="EMBL/GenBank/DDBJ databases">
        <authorList>
            <person name="Rey-Velasco X."/>
        </authorList>
    </citation>
    <scope>NUCLEOTIDE SEQUENCE [LARGE SCALE GENOMIC DNA]</scope>
    <source>
        <strain evidence="7 8">W242</strain>
    </source>
</reference>
<comment type="subcellular location">
    <subcellularLocation>
        <location evidence="1">Cell membrane</location>
        <topology evidence="1">Multi-pass membrane protein</topology>
    </subcellularLocation>
</comment>
<evidence type="ECO:0000256" key="4">
    <source>
        <dbReference type="ARBA" id="ARBA00022989"/>
    </source>
</evidence>
<keyword evidence="5 6" id="KW-0472">Membrane</keyword>
<sequence length="241" mass="27598">MYVISYLITCLYSFIICLKLEVSFKYSFSIAYYADILKKAFDFFSTQFIQQAFNWVTLLITAYLISEIDTGGINIIVKYISLTSLFLLVTNAYKGPEYTYLFAEGEIKKLNQSISSNTRFIVLCSTPLIIIMMIFPSFFLGLFSIKYVHLSNVFLVMLIGTLVNTFCGSVGMLMQMTQQQTRFRNIMFIALLLHIILSFILSKGYGVLGLGVSLAIVMIYWNIHSSIILQRKHGVISYFKF</sequence>
<evidence type="ECO:0000256" key="2">
    <source>
        <dbReference type="ARBA" id="ARBA00022475"/>
    </source>
</evidence>
<evidence type="ECO:0008006" key="9">
    <source>
        <dbReference type="Google" id="ProtNLM"/>
    </source>
</evidence>